<proteinExistence type="predicted"/>
<gene>
    <name evidence="1" type="ORF">SAMN05660350_04828</name>
</gene>
<dbReference type="RefSeq" id="WP_083606578.1">
    <property type="nucleotide sequence ID" value="NZ_FRDM01000061.1"/>
</dbReference>
<reference evidence="1 2" key="1">
    <citation type="submission" date="2016-12" db="EMBL/GenBank/DDBJ databases">
        <authorList>
            <person name="Song W.-J."/>
            <person name="Kurnit D.M."/>
        </authorList>
    </citation>
    <scope>NUCLEOTIDE SEQUENCE [LARGE SCALE GENOMIC DNA]</scope>
    <source>
        <strain evidence="1 2">DSM 43162</strain>
    </source>
</reference>
<evidence type="ECO:0000313" key="2">
    <source>
        <dbReference type="Proteomes" id="UP000184428"/>
    </source>
</evidence>
<evidence type="ECO:0000313" key="1">
    <source>
        <dbReference type="EMBL" id="SHN88838.1"/>
    </source>
</evidence>
<sequence>MDHFEVYDAAAEREGLDIGDYLTRELARAHGLPVPNYIQERQRKNLAAREGQVELPISA</sequence>
<dbReference type="OrthoDB" id="5193311at2"/>
<dbReference type="Proteomes" id="UP000184428">
    <property type="component" value="Unassembled WGS sequence"/>
</dbReference>
<protein>
    <submittedName>
        <fullName evidence="1">Uncharacterized protein</fullName>
    </submittedName>
</protein>
<organism evidence="1 2">
    <name type="scientific">Geodermatophilus obscurus</name>
    <dbReference type="NCBI Taxonomy" id="1861"/>
    <lineage>
        <taxon>Bacteria</taxon>
        <taxon>Bacillati</taxon>
        <taxon>Actinomycetota</taxon>
        <taxon>Actinomycetes</taxon>
        <taxon>Geodermatophilales</taxon>
        <taxon>Geodermatophilaceae</taxon>
        <taxon>Geodermatophilus</taxon>
    </lineage>
</organism>
<name>A0A1M7V0T9_9ACTN</name>
<dbReference type="EMBL" id="FRDM01000061">
    <property type="protein sequence ID" value="SHN88838.1"/>
    <property type="molecule type" value="Genomic_DNA"/>
</dbReference>
<accession>A0A1M7V0T9</accession>
<dbReference type="AlphaFoldDB" id="A0A1M7V0T9"/>